<dbReference type="OrthoDB" id="1097962at2"/>
<reference evidence="3" key="1">
    <citation type="submission" date="2017-02" db="EMBL/GenBank/DDBJ databases">
        <authorList>
            <person name="Varghese N."/>
            <person name="Submissions S."/>
        </authorList>
    </citation>
    <scope>NUCLEOTIDE SEQUENCE [LARGE SCALE GENOMIC DNA]</scope>
    <source>
        <strain evidence="3">DSM 24091</strain>
    </source>
</reference>
<dbReference type="Gene3D" id="1.25.40.390">
    <property type="match status" value="1"/>
</dbReference>
<dbReference type="SUPFAM" id="SSF48452">
    <property type="entry name" value="TPR-like"/>
    <property type="match status" value="1"/>
</dbReference>
<accession>A0A1T5DXI3</accession>
<dbReference type="PROSITE" id="PS51257">
    <property type="entry name" value="PROKAR_LIPOPROTEIN"/>
    <property type="match status" value="1"/>
</dbReference>
<dbReference type="STRING" id="1513896.SAMN05660841_02205"/>
<feature type="domain" description="SusD-like N-terminal" evidence="1">
    <location>
        <begin position="23"/>
        <end position="239"/>
    </location>
</feature>
<keyword evidence="3" id="KW-1185">Reference proteome</keyword>
<dbReference type="EMBL" id="FUZF01000009">
    <property type="protein sequence ID" value="SKB76270.1"/>
    <property type="molecule type" value="Genomic_DNA"/>
</dbReference>
<name>A0A1T5DXI3_9SPHI</name>
<organism evidence="2 3">
    <name type="scientific">Sphingobacterium nematocida</name>
    <dbReference type="NCBI Taxonomy" id="1513896"/>
    <lineage>
        <taxon>Bacteria</taxon>
        <taxon>Pseudomonadati</taxon>
        <taxon>Bacteroidota</taxon>
        <taxon>Sphingobacteriia</taxon>
        <taxon>Sphingobacteriales</taxon>
        <taxon>Sphingobacteriaceae</taxon>
        <taxon>Sphingobacterium</taxon>
    </lineage>
</organism>
<dbReference type="AlphaFoldDB" id="A0A1T5DXI3"/>
<evidence type="ECO:0000259" key="1">
    <source>
        <dbReference type="Pfam" id="PF14322"/>
    </source>
</evidence>
<evidence type="ECO:0000313" key="3">
    <source>
        <dbReference type="Proteomes" id="UP000190150"/>
    </source>
</evidence>
<dbReference type="InterPro" id="IPR033985">
    <property type="entry name" value="SusD-like_N"/>
</dbReference>
<dbReference type="RefSeq" id="WP_079643140.1">
    <property type="nucleotide sequence ID" value="NZ_FUZF01000009.1"/>
</dbReference>
<protein>
    <submittedName>
        <fullName evidence="2">Starch-binding associating with outer membrane</fullName>
    </submittedName>
</protein>
<sequence length="477" mass="54501">MKSKFKSILYISVAMLTLSGCNKYLDVAPKSSIPEEEMFSSEIGFRQALTGVYSTLASRSLYGDNLTMGFVSALAQNYNTSGNGTAPLFVPTRNYDYSSDQVVTYTNQIWKAAYNGISGANNIIKYAEINRSVLTEQSYKQILGEAYALRGLFHFEVLRLFAPSYTIGSKSKSIPYKVDVDKYSVSPSTVEEVLDFIIRDLQSSENLLKQVDPVLSNTMDRRYKMNYYAVKAVQARAYLYKDATAEAYKAAKEVIDSGKFPFVTKSAVAAAAGTKDRLFRQELIFAIRNRDIKTWAEDQYFTFRGSIDYRLTRPDADLRSIYEYTTVGQDDIRYKNLFEDNQGFKFPSKFWQTSTTTIDSLRLDQTVPVVRMSEMRYIIAETAPSPQEALDMLNTVRLGRTVIALPSNPANLDRNFIQNEITKEYQKEMYAEGQLFYYYKRLNKTSIPFTPSNLSFDTKFYVLPIPQDELEFNPNYN</sequence>
<dbReference type="Pfam" id="PF14322">
    <property type="entry name" value="SusD-like_3"/>
    <property type="match status" value="1"/>
</dbReference>
<dbReference type="Proteomes" id="UP000190150">
    <property type="component" value="Unassembled WGS sequence"/>
</dbReference>
<dbReference type="InterPro" id="IPR011990">
    <property type="entry name" value="TPR-like_helical_dom_sf"/>
</dbReference>
<evidence type="ECO:0000313" key="2">
    <source>
        <dbReference type="EMBL" id="SKB76270.1"/>
    </source>
</evidence>
<gene>
    <name evidence="2" type="ORF">SAMN05660841_02205</name>
</gene>
<proteinExistence type="predicted"/>